<dbReference type="AlphaFoldDB" id="A0A1Y1VLI4"/>
<dbReference type="Gene3D" id="3.40.1030.10">
    <property type="entry name" value="Nucleoside phosphorylase/phosphoribosyltransferase catalytic domain"/>
    <property type="match status" value="1"/>
</dbReference>
<dbReference type="Pfam" id="PF02885">
    <property type="entry name" value="Glycos_trans_3N"/>
    <property type="match status" value="1"/>
</dbReference>
<evidence type="ECO:0000256" key="8">
    <source>
        <dbReference type="ARBA" id="ARBA00061500"/>
    </source>
</evidence>
<dbReference type="InterPro" id="IPR005940">
    <property type="entry name" value="Anthranilate_Pribosyl_Tfrase"/>
</dbReference>
<keyword evidence="4" id="KW-0328">Glycosyltransferase</keyword>
<dbReference type="SUPFAM" id="SSF47648">
    <property type="entry name" value="Nucleoside phosphorylase/phosphoribosyltransferase N-terminal domain"/>
    <property type="match status" value="1"/>
</dbReference>
<keyword evidence="13" id="KW-1185">Reference proteome</keyword>
<dbReference type="EC" id="2.4.2.18" evidence="2"/>
<feature type="domain" description="Glycosyl transferase family 3 N-terminal" evidence="11">
    <location>
        <begin position="16"/>
        <end position="70"/>
    </location>
</feature>
<evidence type="ECO:0000256" key="9">
    <source>
        <dbReference type="ARBA" id="ARBA00071401"/>
    </source>
</evidence>
<accession>A0A1Y1VLI4</accession>
<keyword evidence="3" id="KW-0028">Amino-acid biosynthesis</keyword>
<keyword evidence="7" id="KW-0057">Aromatic amino acid biosynthesis</keyword>
<dbReference type="Pfam" id="PF00591">
    <property type="entry name" value="Glycos_transf_3"/>
    <property type="match status" value="1"/>
</dbReference>
<dbReference type="NCBIfam" id="TIGR01245">
    <property type="entry name" value="trpD"/>
    <property type="match status" value="1"/>
</dbReference>
<dbReference type="EMBL" id="MCFH01000004">
    <property type="protein sequence ID" value="ORX58347.1"/>
    <property type="molecule type" value="Genomic_DNA"/>
</dbReference>
<evidence type="ECO:0000256" key="5">
    <source>
        <dbReference type="ARBA" id="ARBA00022679"/>
    </source>
</evidence>
<keyword evidence="6" id="KW-0822">Tryptophan biosynthesis</keyword>
<dbReference type="GO" id="GO:0000162">
    <property type="term" value="P:L-tryptophan biosynthetic process"/>
    <property type="evidence" value="ECO:0007669"/>
    <property type="project" value="UniProtKB-KW"/>
</dbReference>
<dbReference type="InterPro" id="IPR017459">
    <property type="entry name" value="Glycosyl_Trfase_fam3_N_dom"/>
</dbReference>
<gene>
    <name evidence="12" type="ORF">BCR36DRAFT_579964</name>
</gene>
<reference evidence="12 13" key="2">
    <citation type="submission" date="2016-08" db="EMBL/GenBank/DDBJ databases">
        <title>Pervasive Adenine N6-methylation of Active Genes in Fungi.</title>
        <authorList>
            <consortium name="DOE Joint Genome Institute"/>
            <person name="Mondo S.J."/>
            <person name="Dannebaum R.O."/>
            <person name="Kuo R.C."/>
            <person name="Labutti K."/>
            <person name="Haridas S."/>
            <person name="Kuo A."/>
            <person name="Salamov A."/>
            <person name="Ahrendt S.R."/>
            <person name="Lipzen A."/>
            <person name="Sullivan W."/>
            <person name="Andreopoulos W.B."/>
            <person name="Clum A."/>
            <person name="Lindquist E."/>
            <person name="Daum C."/>
            <person name="Ramamoorthy G.K."/>
            <person name="Gryganskyi A."/>
            <person name="Culley D."/>
            <person name="Magnuson J.K."/>
            <person name="James T.Y."/>
            <person name="O'Malley M.A."/>
            <person name="Stajich J.E."/>
            <person name="Spatafora J.W."/>
            <person name="Visel A."/>
            <person name="Grigoriev I.V."/>
        </authorList>
    </citation>
    <scope>NUCLEOTIDE SEQUENCE [LARGE SCALE GENOMIC DNA]</scope>
    <source>
        <strain evidence="13">finn</strain>
    </source>
</reference>
<protein>
    <recommendedName>
        <fullName evidence="9">Anthranilate phosphoribosyltransferase</fullName>
        <ecNumber evidence="2">2.4.2.18</ecNumber>
    </recommendedName>
</protein>
<proteinExistence type="inferred from homology"/>
<evidence type="ECO:0000313" key="12">
    <source>
        <dbReference type="EMBL" id="ORX58347.1"/>
    </source>
</evidence>
<dbReference type="Proteomes" id="UP000193719">
    <property type="component" value="Unassembled WGS sequence"/>
</dbReference>
<dbReference type="InterPro" id="IPR000312">
    <property type="entry name" value="Glycosyl_Trfase_fam3"/>
</dbReference>
<keyword evidence="5" id="KW-0808">Transferase</keyword>
<dbReference type="Gene3D" id="1.20.970.10">
    <property type="entry name" value="Transferase, Pyrimidine Nucleoside Phosphorylase, Chain C"/>
    <property type="match status" value="1"/>
</dbReference>
<evidence type="ECO:0000256" key="4">
    <source>
        <dbReference type="ARBA" id="ARBA00022676"/>
    </source>
</evidence>
<dbReference type="STRING" id="1754191.A0A1Y1VLI4"/>
<dbReference type="FunFam" id="3.40.1030.10:FF:000002">
    <property type="entry name" value="Anthranilate phosphoribosyltransferase"/>
    <property type="match status" value="1"/>
</dbReference>
<name>A0A1Y1VLI4_9FUNG</name>
<dbReference type="PANTHER" id="PTHR43285">
    <property type="entry name" value="ANTHRANILATE PHOSPHORIBOSYLTRANSFERASE"/>
    <property type="match status" value="1"/>
</dbReference>
<dbReference type="GO" id="GO:0004048">
    <property type="term" value="F:anthranilate phosphoribosyltransferase activity"/>
    <property type="evidence" value="ECO:0007669"/>
    <property type="project" value="UniProtKB-EC"/>
</dbReference>
<dbReference type="InterPro" id="IPR035902">
    <property type="entry name" value="Nuc_phospho_transferase"/>
</dbReference>
<dbReference type="GO" id="GO:0005829">
    <property type="term" value="C:cytosol"/>
    <property type="evidence" value="ECO:0007669"/>
    <property type="project" value="TreeGrafter"/>
</dbReference>
<evidence type="ECO:0000256" key="3">
    <source>
        <dbReference type="ARBA" id="ARBA00022605"/>
    </source>
</evidence>
<sequence length="347" mass="37972">MASIAELNKILITTPEKATPEIAAQCMEYIMTGQASEAQIAAFLLSLRFNKFDLDSKYIAACGKVMRSKAVNVDTGDFADQIVDIVGTGGDGHDTFNVSTTAGLIAAAAGCYVTKHGNVAASSKSGSANILEEAGVMIRNIKPEMVKGMIERNNYCFLFAQTYHPAMRFVGPTRKQLVVSTVFNYLGPLNNPCHTKRMVVGVHSTYLGQIMAEALMYSGVERGMVVCGDEGLDEISPERDTHVWEIENNTITKKIISPEDFGVERYPLDSESMKGGDAKENAQILKELFNNERKDHLLDWVLMNASALCYVAGKGKDFKECMKITREAVESGKAKTVLENLIKDTQA</sequence>
<evidence type="ECO:0000259" key="10">
    <source>
        <dbReference type="Pfam" id="PF00591"/>
    </source>
</evidence>
<reference evidence="12 13" key="1">
    <citation type="submission" date="2016-08" db="EMBL/GenBank/DDBJ databases">
        <title>Genomes of anaerobic fungi encode conserved fungal cellulosomes for biomass hydrolysis.</title>
        <authorList>
            <consortium name="DOE Joint Genome Institute"/>
            <person name="Haitjema C.H."/>
            <person name="Gilmore S.P."/>
            <person name="Henske J.K."/>
            <person name="Solomon K.V."/>
            <person name="De Groot R."/>
            <person name="Kuo A."/>
            <person name="Mondo S.J."/>
            <person name="Salamov A.A."/>
            <person name="Labutti K."/>
            <person name="Zhao Z."/>
            <person name="Chiniquy J."/>
            <person name="Barry K."/>
            <person name="Brewer H.M."/>
            <person name="Purvine S.O."/>
            <person name="Wright A.T."/>
            <person name="Boxma B."/>
            <person name="Van Alen T."/>
            <person name="Hackstein J.H."/>
            <person name="Baker S.E."/>
            <person name="Grigoriev I.V."/>
            <person name="O'Malley M.A."/>
        </authorList>
    </citation>
    <scope>NUCLEOTIDE SEQUENCE [LARGE SCALE GENOMIC DNA]</scope>
    <source>
        <strain evidence="13">finn</strain>
    </source>
</reference>
<dbReference type="SUPFAM" id="SSF52418">
    <property type="entry name" value="Nucleoside phosphorylase/phosphoribosyltransferase catalytic domain"/>
    <property type="match status" value="1"/>
</dbReference>
<evidence type="ECO:0000256" key="7">
    <source>
        <dbReference type="ARBA" id="ARBA00023141"/>
    </source>
</evidence>
<evidence type="ECO:0000259" key="11">
    <source>
        <dbReference type="Pfam" id="PF02885"/>
    </source>
</evidence>
<evidence type="ECO:0000256" key="6">
    <source>
        <dbReference type="ARBA" id="ARBA00022822"/>
    </source>
</evidence>
<feature type="domain" description="Glycosyl transferase family 3" evidence="10">
    <location>
        <begin position="80"/>
        <end position="334"/>
    </location>
</feature>
<evidence type="ECO:0000256" key="1">
    <source>
        <dbReference type="ARBA" id="ARBA00004907"/>
    </source>
</evidence>
<evidence type="ECO:0000256" key="2">
    <source>
        <dbReference type="ARBA" id="ARBA00011948"/>
    </source>
</evidence>
<dbReference type="InterPro" id="IPR036320">
    <property type="entry name" value="Glycosyl_Trfase_fam3_N_dom_sf"/>
</dbReference>
<dbReference type="PANTHER" id="PTHR43285:SF2">
    <property type="entry name" value="ANTHRANILATE PHOSPHORIBOSYLTRANSFERASE"/>
    <property type="match status" value="1"/>
</dbReference>
<organism evidence="12 13">
    <name type="scientific">Piromyces finnis</name>
    <dbReference type="NCBI Taxonomy" id="1754191"/>
    <lineage>
        <taxon>Eukaryota</taxon>
        <taxon>Fungi</taxon>
        <taxon>Fungi incertae sedis</taxon>
        <taxon>Chytridiomycota</taxon>
        <taxon>Chytridiomycota incertae sedis</taxon>
        <taxon>Neocallimastigomycetes</taxon>
        <taxon>Neocallimastigales</taxon>
        <taxon>Neocallimastigaceae</taxon>
        <taxon>Piromyces</taxon>
    </lineage>
</organism>
<dbReference type="HAMAP" id="MF_00211">
    <property type="entry name" value="TrpD"/>
    <property type="match status" value="1"/>
</dbReference>
<comment type="pathway">
    <text evidence="1">Amino-acid biosynthesis; L-tryptophan biosynthesis; L-tryptophan from chorismate: step 2/5.</text>
</comment>
<comment type="caution">
    <text evidence="12">The sequence shown here is derived from an EMBL/GenBank/DDBJ whole genome shotgun (WGS) entry which is preliminary data.</text>
</comment>
<evidence type="ECO:0000313" key="13">
    <source>
        <dbReference type="Proteomes" id="UP000193719"/>
    </source>
</evidence>
<comment type="similarity">
    <text evidence="8">Belongs to the anthranilate phosphoribosyltransferase family.</text>
</comment>
<dbReference type="OrthoDB" id="427800at2759"/>